<organism evidence="2 3">
    <name type="scientific">Rhizobium glycinendophyticum</name>
    <dbReference type="NCBI Taxonomy" id="2589807"/>
    <lineage>
        <taxon>Bacteria</taxon>
        <taxon>Pseudomonadati</taxon>
        <taxon>Pseudomonadota</taxon>
        <taxon>Alphaproteobacteria</taxon>
        <taxon>Hyphomicrobiales</taxon>
        <taxon>Rhizobiaceae</taxon>
        <taxon>Rhizobium/Agrobacterium group</taxon>
        <taxon>Rhizobium</taxon>
    </lineage>
</organism>
<dbReference type="AlphaFoldDB" id="A0A504V053"/>
<dbReference type="OrthoDB" id="8115116at2"/>
<evidence type="ECO:0008006" key="4">
    <source>
        <dbReference type="Google" id="ProtNLM"/>
    </source>
</evidence>
<feature type="chain" id="PRO_5021192939" description="Secreted protein" evidence="1">
    <location>
        <begin position="21"/>
        <end position="161"/>
    </location>
</feature>
<feature type="signal peptide" evidence="1">
    <location>
        <begin position="1"/>
        <end position="20"/>
    </location>
</feature>
<protein>
    <recommendedName>
        <fullName evidence="4">Secreted protein</fullName>
    </recommendedName>
</protein>
<accession>A0A504V053</accession>
<evidence type="ECO:0000313" key="2">
    <source>
        <dbReference type="EMBL" id="TPP10782.1"/>
    </source>
</evidence>
<sequence length="161" mass="17225">MKRVAVSLLVFLAATSLSRAEDIDQLPVTATFVVSGGFWEGGVDGAPGAKAGDTASASANGRGYYKLVAIRQPDRTARVYLQMIAAEESGPRLVESVELEEFTAIKPYVTGIQPESTSGVSGTPGFMATVYLRTDPTRDPVEEWTVLIDELGDIRVERASN</sequence>
<dbReference type="EMBL" id="VFYP01000001">
    <property type="protein sequence ID" value="TPP10782.1"/>
    <property type="molecule type" value="Genomic_DNA"/>
</dbReference>
<keyword evidence="3" id="KW-1185">Reference proteome</keyword>
<gene>
    <name evidence="2" type="ORF">FJQ55_08050</name>
</gene>
<dbReference type="RefSeq" id="WP_140827098.1">
    <property type="nucleotide sequence ID" value="NZ_VFYP01000001.1"/>
</dbReference>
<keyword evidence="1" id="KW-0732">Signal</keyword>
<evidence type="ECO:0000256" key="1">
    <source>
        <dbReference type="SAM" id="SignalP"/>
    </source>
</evidence>
<dbReference type="Proteomes" id="UP000316429">
    <property type="component" value="Unassembled WGS sequence"/>
</dbReference>
<name>A0A504V053_9HYPH</name>
<reference evidence="2 3" key="1">
    <citation type="submission" date="2019-06" db="EMBL/GenBank/DDBJ databases">
        <title>Rhizobium sp. CL12 isolated from roots of soybean.</title>
        <authorList>
            <person name="Wang C."/>
        </authorList>
    </citation>
    <scope>NUCLEOTIDE SEQUENCE [LARGE SCALE GENOMIC DNA]</scope>
    <source>
        <strain evidence="2 3">CL12</strain>
    </source>
</reference>
<evidence type="ECO:0000313" key="3">
    <source>
        <dbReference type="Proteomes" id="UP000316429"/>
    </source>
</evidence>
<comment type="caution">
    <text evidence="2">The sequence shown here is derived from an EMBL/GenBank/DDBJ whole genome shotgun (WGS) entry which is preliminary data.</text>
</comment>
<proteinExistence type="predicted"/>